<dbReference type="EMBL" id="CP060784">
    <property type="protein sequence ID" value="QNP52063.1"/>
    <property type="molecule type" value="Genomic_DNA"/>
</dbReference>
<dbReference type="Proteomes" id="UP000516093">
    <property type="component" value="Chromosome"/>
</dbReference>
<evidence type="ECO:0000259" key="1">
    <source>
        <dbReference type="Pfam" id="PF14213"/>
    </source>
</evidence>
<reference evidence="2 3" key="1">
    <citation type="submission" date="2020-08" db="EMBL/GenBank/DDBJ databases">
        <title>Genome sequence of Hymenobacter qilianensis JCM 19763T.</title>
        <authorList>
            <person name="Hyun D.-W."/>
            <person name="Bae J.-W."/>
        </authorList>
    </citation>
    <scope>NUCLEOTIDE SEQUENCE [LARGE SCALE GENOMIC DNA]</scope>
    <source>
        <strain evidence="2 3">JCM 19763</strain>
    </source>
</reference>
<feature type="domain" description="DUF4325" evidence="1">
    <location>
        <begin position="36"/>
        <end position="74"/>
    </location>
</feature>
<dbReference type="AlphaFoldDB" id="A0A7H0GUU7"/>
<gene>
    <name evidence="2" type="ORF">H9L05_19555</name>
</gene>
<dbReference type="RefSeq" id="WP_187732329.1">
    <property type="nucleotide sequence ID" value="NZ_BMFN01000002.1"/>
</dbReference>
<accession>A0A7H0GUU7</accession>
<proteinExistence type="predicted"/>
<keyword evidence="3" id="KW-1185">Reference proteome</keyword>
<dbReference type="InterPro" id="IPR025474">
    <property type="entry name" value="DUF4325"/>
</dbReference>
<sequence>MNPLILTVATEFSRTPGVRTLSEGDSSGEVFLSRYLYPRFIEAMGQGKTLVVNLDGTAGYATSFLEASFGGLVRGDEEHGIPGTSLRTVQRYLRLVCTDDPYLLEEIGEYMQDAEMAAA</sequence>
<name>A0A7H0GUU7_9BACT</name>
<evidence type="ECO:0000313" key="2">
    <source>
        <dbReference type="EMBL" id="QNP52063.1"/>
    </source>
</evidence>
<dbReference type="Pfam" id="PF14213">
    <property type="entry name" value="DUF4325"/>
    <property type="match status" value="1"/>
</dbReference>
<organism evidence="2 3">
    <name type="scientific">Hymenobacter qilianensis</name>
    <dbReference type="NCBI Taxonomy" id="1385715"/>
    <lineage>
        <taxon>Bacteria</taxon>
        <taxon>Pseudomonadati</taxon>
        <taxon>Bacteroidota</taxon>
        <taxon>Cytophagia</taxon>
        <taxon>Cytophagales</taxon>
        <taxon>Hymenobacteraceae</taxon>
        <taxon>Hymenobacter</taxon>
    </lineage>
</organism>
<evidence type="ECO:0000313" key="3">
    <source>
        <dbReference type="Proteomes" id="UP000516093"/>
    </source>
</evidence>
<protein>
    <submittedName>
        <fullName evidence="2">STAS-like domain-containing protein</fullName>
    </submittedName>
</protein>
<dbReference type="KEGG" id="hqi:H9L05_19555"/>